<comment type="caution">
    <text evidence="1">The sequence shown here is derived from an EMBL/GenBank/DDBJ whole genome shotgun (WGS) entry which is preliminary data.</text>
</comment>
<dbReference type="EMBL" id="LAZR01020557">
    <property type="protein sequence ID" value="KKL88459.1"/>
    <property type="molecule type" value="Genomic_DNA"/>
</dbReference>
<accession>A0A0F9FPN7</accession>
<feature type="non-terminal residue" evidence="1">
    <location>
        <position position="1"/>
    </location>
</feature>
<gene>
    <name evidence="1" type="ORF">LCGC14_1924460</name>
</gene>
<protein>
    <submittedName>
        <fullName evidence="1">Uncharacterized protein</fullName>
    </submittedName>
</protein>
<name>A0A0F9FPN7_9ZZZZ</name>
<organism evidence="1">
    <name type="scientific">marine sediment metagenome</name>
    <dbReference type="NCBI Taxonomy" id="412755"/>
    <lineage>
        <taxon>unclassified sequences</taxon>
        <taxon>metagenomes</taxon>
        <taxon>ecological metagenomes</taxon>
    </lineage>
</organism>
<proteinExistence type="predicted"/>
<sequence length="181" mass="21216">RVYKLGGCADKNWAPDLWTTPSVSKSGSYAYTYQSFYWYQDSMNAFKAKGGQYVYEVRRSKDVWDFIRPGFLCFYCFAEFSTNLPDIWPILNTNNEESDIWLIICCLLINSTDEEAELKGPVASLQANYWYYAYLKFYRRQQNQSFTLWTEAEWCGGLPLTACNFGQSFEWCRMTTNTVQS</sequence>
<reference evidence="1" key="1">
    <citation type="journal article" date="2015" name="Nature">
        <title>Complex archaea that bridge the gap between prokaryotes and eukaryotes.</title>
        <authorList>
            <person name="Spang A."/>
            <person name="Saw J.H."/>
            <person name="Jorgensen S.L."/>
            <person name="Zaremba-Niedzwiedzka K."/>
            <person name="Martijn J."/>
            <person name="Lind A.E."/>
            <person name="van Eijk R."/>
            <person name="Schleper C."/>
            <person name="Guy L."/>
            <person name="Ettema T.J."/>
        </authorList>
    </citation>
    <scope>NUCLEOTIDE SEQUENCE</scope>
</reference>
<evidence type="ECO:0000313" key="1">
    <source>
        <dbReference type="EMBL" id="KKL88459.1"/>
    </source>
</evidence>
<dbReference type="AlphaFoldDB" id="A0A0F9FPN7"/>